<keyword evidence="3" id="KW-1185">Reference proteome</keyword>
<organism evidence="2 3">
    <name type="scientific">Nitrolancea hollandica Lb</name>
    <dbReference type="NCBI Taxonomy" id="1129897"/>
    <lineage>
        <taxon>Bacteria</taxon>
        <taxon>Pseudomonadati</taxon>
        <taxon>Thermomicrobiota</taxon>
        <taxon>Thermomicrobia</taxon>
        <taxon>Sphaerobacterales</taxon>
        <taxon>Sphaerobacterineae</taxon>
        <taxon>Sphaerobacteraceae</taxon>
        <taxon>Nitrolancea</taxon>
    </lineage>
</organism>
<accession>I4EK39</accession>
<proteinExistence type="predicted"/>
<sequence length="155" mass="17595">MTATIETTATEALEAVKRLEAEQAAIPTEMQAAARAGDSGQLIELQRRQERIPHELFAARIALLNAKERDYDRRADEAKKEMVDLKPRIAELEEQHKKIQSELLRARNHAGVAERDARDLRNQAARCRREREDLIAAWHERAASPVVRVARSARG</sequence>
<keyword evidence="1" id="KW-0175">Coiled coil</keyword>
<feature type="coiled-coil region" evidence="1">
    <location>
        <begin position="61"/>
        <end position="137"/>
    </location>
</feature>
<reference evidence="2 3" key="1">
    <citation type="journal article" date="2012" name="ISME J.">
        <title>Nitrification expanded: discovery, physiology and genomics of a nitrite-oxidizing bacterium from the phylum Chloroflexi.</title>
        <authorList>
            <person name="Sorokin D.Y."/>
            <person name="Lucker S."/>
            <person name="Vejmelkova D."/>
            <person name="Kostrikina N.A."/>
            <person name="Kleerebezem R."/>
            <person name="Rijpstra W.I."/>
            <person name="Damste J.S."/>
            <person name="Le Paslier D."/>
            <person name="Muyzer G."/>
            <person name="Wagner M."/>
            <person name="van Loosdrecht M.C."/>
            <person name="Daims H."/>
        </authorList>
    </citation>
    <scope>NUCLEOTIDE SEQUENCE [LARGE SCALE GENOMIC DNA]</scope>
    <source>
        <strain evidence="3">none</strain>
    </source>
</reference>
<evidence type="ECO:0000313" key="3">
    <source>
        <dbReference type="Proteomes" id="UP000004221"/>
    </source>
</evidence>
<dbReference type="EMBL" id="CAGS01000379">
    <property type="protein sequence ID" value="CCF85051.1"/>
    <property type="molecule type" value="Genomic_DNA"/>
</dbReference>
<comment type="caution">
    <text evidence="2">The sequence shown here is derived from an EMBL/GenBank/DDBJ whole genome shotgun (WGS) entry which is preliminary data.</text>
</comment>
<evidence type="ECO:0000256" key="1">
    <source>
        <dbReference type="SAM" id="Coils"/>
    </source>
</evidence>
<evidence type="ECO:0000313" key="2">
    <source>
        <dbReference type="EMBL" id="CCF85051.1"/>
    </source>
</evidence>
<gene>
    <name evidence="2" type="ORF">NITHO_440001</name>
</gene>
<dbReference type="Proteomes" id="UP000004221">
    <property type="component" value="Unassembled WGS sequence"/>
</dbReference>
<protein>
    <submittedName>
        <fullName evidence="2">Uncharacterized protein</fullName>
    </submittedName>
</protein>
<dbReference type="AlphaFoldDB" id="I4EK39"/>
<dbReference type="RefSeq" id="WP_008479688.1">
    <property type="nucleotide sequence ID" value="NZ_CAGS01000379.1"/>
</dbReference>
<name>I4EK39_9BACT</name>